<dbReference type="InterPro" id="IPR039391">
    <property type="entry name" value="Phytocyanin-like"/>
</dbReference>
<keyword evidence="9" id="KW-0472">Membrane</keyword>
<gene>
    <name evidence="15" type="ORF">F8388_011984</name>
    <name evidence="16" type="ORF">G4B88_029805</name>
</gene>
<feature type="domain" description="Phytocyanin" evidence="14">
    <location>
        <begin position="25"/>
        <end position="125"/>
    </location>
</feature>
<dbReference type="GO" id="GO:0005886">
    <property type="term" value="C:plasma membrane"/>
    <property type="evidence" value="ECO:0007669"/>
    <property type="project" value="TreeGrafter"/>
</dbReference>
<dbReference type="GO" id="GO:0009055">
    <property type="term" value="F:electron transfer activity"/>
    <property type="evidence" value="ECO:0007669"/>
    <property type="project" value="InterPro"/>
</dbReference>
<evidence type="ECO:0000256" key="5">
    <source>
        <dbReference type="ARBA" id="ARBA00022729"/>
    </source>
</evidence>
<proteinExistence type="predicted"/>
<evidence type="ECO:0000256" key="7">
    <source>
        <dbReference type="ARBA" id="ARBA00022989"/>
    </source>
</evidence>
<name>A0A7J6GGL7_CANSA</name>
<keyword evidence="2" id="KW-0813">Transport</keyword>
<reference evidence="17 18" key="1">
    <citation type="journal article" date="2020" name="bioRxiv">
        <title>Sequence and annotation of 42 cannabis genomes reveals extensive copy number variation in cannabinoid synthesis and pathogen resistance genes.</title>
        <authorList>
            <person name="Mckernan K.J."/>
            <person name="Helbert Y."/>
            <person name="Kane L.T."/>
            <person name="Ebling H."/>
            <person name="Zhang L."/>
            <person name="Liu B."/>
            <person name="Eaton Z."/>
            <person name="Mclaughlin S."/>
            <person name="Kingan S."/>
            <person name="Baybayan P."/>
            <person name="Concepcion G."/>
            <person name="Jordan M."/>
            <person name="Riva A."/>
            <person name="Barbazuk W."/>
            <person name="Harkins T."/>
        </authorList>
    </citation>
    <scope>NUCLEOTIDE SEQUENCE [LARGE SCALE GENOMIC DNA]</scope>
    <source>
        <strain evidence="17 18">cv. Jamaican Lion 4</strain>
        <strain evidence="16">Father</strain>
        <strain evidence="15">Mother</strain>
        <tissue evidence="16">Leaf</tissue>
    </source>
</reference>
<dbReference type="Pfam" id="PF02298">
    <property type="entry name" value="Cu_bind_like"/>
    <property type="match status" value="1"/>
</dbReference>
<dbReference type="EMBL" id="JAATIQ010000109">
    <property type="protein sequence ID" value="KAF4381450.1"/>
    <property type="molecule type" value="Genomic_DNA"/>
</dbReference>
<evidence type="ECO:0000313" key="15">
    <source>
        <dbReference type="EMBL" id="KAF4381062.1"/>
    </source>
</evidence>
<dbReference type="Proteomes" id="UP000525078">
    <property type="component" value="Unassembled WGS sequence"/>
</dbReference>
<dbReference type="AlphaFoldDB" id="A0A7J6GGL7"/>
<evidence type="ECO:0000256" key="9">
    <source>
        <dbReference type="ARBA" id="ARBA00023136"/>
    </source>
</evidence>
<dbReference type="Gene3D" id="2.60.40.420">
    <property type="entry name" value="Cupredoxins - blue copper proteins"/>
    <property type="match status" value="1"/>
</dbReference>
<keyword evidence="7" id="KW-1133">Transmembrane helix</keyword>
<dbReference type="FunFam" id="2.60.40.420:FF:000067">
    <property type="entry name" value="Cupredoxin superfamily protein"/>
    <property type="match status" value="1"/>
</dbReference>
<dbReference type="CDD" id="cd04216">
    <property type="entry name" value="Phytocyanin"/>
    <property type="match status" value="1"/>
</dbReference>
<keyword evidence="11" id="KW-0325">Glycoprotein</keyword>
<keyword evidence="6" id="KW-0249">Electron transport</keyword>
<evidence type="ECO:0000256" key="10">
    <source>
        <dbReference type="ARBA" id="ARBA00023157"/>
    </source>
</evidence>
<dbReference type="PANTHER" id="PTHR33021:SF533">
    <property type="entry name" value="PHYTOCYANIN DOMAIN-CONTAINING PROTEIN"/>
    <property type="match status" value="1"/>
</dbReference>
<protein>
    <recommendedName>
        <fullName evidence="14">Phytocyanin domain-containing protein</fullName>
    </recommendedName>
</protein>
<evidence type="ECO:0000256" key="13">
    <source>
        <dbReference type="SAM" id="SignalP"/>
    </source>
</evidence>
<evidence type="ECO:0000313" key="17">
    <source>
        <dbReference type="Proteomes" id="UP000525078"/>
    </source>
</evidence>
<dbReference type="GO" id="GO:0009610">
    <property type="term" value="P:response to symbiotic fungus"/>
    <property type="evidence" value="ECO:0007669"/>
    <property type="project" value="UniProtKB-ARBA"/>
</dbReference>
<evidence type="ECO:0000256" key="2">
    <source>
        <dbReference type="ARBA" id="ARBA00022448"/>
    </source>
</evidence>
<dbReference type="PANTHER" id="PTHR33021">
    <property type="entry name" value="BLUE COPPER PROTEIN"/>
    <property type="match status" value="1"/>
</dbReference>
<keyword evidence="4" id="KW-0479">Metal-binding</keyword>
<evidence type="ECO:0000256" key="8">
    <source>
        <dbReference type="ARBA" id="ARBA00023008"/>
    </source>
</evidence>
<keyword evidence="5 13" id="KW-0732">Signal</keyword>
<sequence length="152" mass="16246">MASFKEIVYVGVTTIMLLVASTSAVDYIVGDDSGWTINFDYQAWAQDKSFRVGDRLVFTYPAGVHNVFKVNGADFRQCTAPVGAVPLTSGNDVVALESPGEKWYLCGVAQHCAVGNQKLGIVVAPNPWSPLPSPSPAPSPLLSDDVSDQNQD</sequence>
<keyword evidence="8" id="KW-0186">Copper</keyword>
<dbReference type="InterPro" id="IPR008972">
    <property type="entry name" value="Cupredoxin"/>
</dbReference>
<dbReference type="InterPro" id="IPR003245">
    <property type="entry name" value="Phytocyanin_dom"/>
</dbReference>
<dbReference type="SUPFAM" id="SSF49503">
    <property type="entry name" value="Cupredoxins"/>
    <property type="match status" value="1"/>
</dbReference>
<keyword evidence="3" id="KW-0812">Transmembrane</keyword>
<feature type="compositionally biased region" description="Pro residues" evidence="12">
    <location>
        <begin position="127"/>
        <end position="139"/>
    </location>
</feature>
<dbReference type="PROSITE" id="PS51485">
    <property type="entry name" value="PHYTOCYANIN"/>
    <property type="match status" value="1"/>
</dbReference>
<dbReference type="GO" id="GO:0046872">
    <property type="term" value="F:metal ion binding"/>
    <property type="evidence" value="ECO:0007669"/>
    <property type="project" value="UniProtKB-KW"/>
</dbReference>
<feature type="signal peptide" evidence="13">
    <location>
        <begin position="1"/>
        <end position="24"/>
    </location>
</feature>
<feature type="chain" id="PRO_5033593710" description="Phytocyanin domain-containing protein" evidence="13">
    <location>
        <begin position="25"/>
        <end position="152"/>
    </location>
</feature>
<comment type="subcellular location">
    <subcellularLocation>
        <location evidence="1">Membrane</location>
        <topology evidence="1">Single-pass type I membrane protein</topology>
    </subcellularLocation>
</comment>
<keyword evidence="10" id="KW-1015">Disulfide bond</keyword>
<organism evidence="16 18">
    <name type="scientific">Cannabis sativa</name>
    <name type="common">Hemp</name>
    <name type="synonym">Marijuana</name>
    <dbReference type="NCBI Taxonomy" id="3483"/>
    <lineage>
        <taxon>Eukaryota</taxon>
        <taxon>Viridiplantae</taxon>
        <taxon>Streptophyta</taxon>
        <taxon>Embryophyta</taxon>
        <taxon>Tracheophyta</taxon>
        <taxon>Spermatophyta</taxon>
        <taxon>Magnoliopsida</taxon>
        <taxon>eudicotyledons</taxon>
        <taxon>Gunneridae</taxon>
        <taxon>Pentapetalae</taxon>
        <taxon>rosids</taxon>
        <taxon>fabids</taxon>
        <taxon>Rosales</taxon>
        <taxon>Cannabaceae</taxon>
        <taxon>Cannabis</taxon>
    </lineage>
</organism>
<evidence type="ECO:0000256" key="6">
    <source>
        <dbReference type="ARBA" id="ARBA00022982"/>
    </source>
</evidence>
<accession>A0A7J6GGL7</accession>
<evidence type="ECO:0000256" key="4">
    <source>
        <dbReference type="ARBA" id="ARBA00022723"/>
    </source>
</evidence>
<evidence type="ECO:0000256" key="1">
    <source>
        <dbReference type="ARBA" id="ARBA00004479"/>
    </source>
</evidence>
<evidence type="ECO:0000256" key="11">
    <source>
        <dbReference type="ARBA" id="ARBA00023180"/>
    </source>
</evidence>
<evidence type="ECO:0000259" key="14">
    <source>
        <dbReference type="PROSITE" id="PS51485"/>
    </source>
</evidence>
<evidence type="ECO:0000256" key="12">
    <source>
        <dbReference type="SAM" id="MobiDB-lite"/>
    </source>
</evidence>
<evidence type="ECO:0000256" key="3">
    <source>
        <dbReference type="ARBA" id="ARBA00022692"/>
    </source>
</evidence>
<dbReference type="Proteomes" id="UP000583929">
    <property type="component" value="Unassembled WGS sequence"/>
</dbReference>
<evidence type="ECO:0000313" key="18">
    <source>
        <dbReference type="Proteomes" id="UP000583929"/>
    </source>
</evidence>
<comment type="caution">
    <text evidence="16">The sequence shown here is derived from an EMBL/GenBank/DDBJ whole genome shotgun (WGS) entry which is preliminary data.</text>
</comment>
<keyword evidence="18" id="KW-1185">Reference proteome</keyword>
<feature type="region of interest" description="Disordered" evidence="12">
    <location>
        <begin position="127"/>
        <end position="152"/>
    </location>
</feature>
<dbReference type="EMBL" id="JAATIP010000063">
    <property type="protein sequence ID" value="KAF4381062.1"/>
    <property type="molecule type" value="Genomic_DNA"/>
</dbReference>
<evidence type="ECO:0000313" key="16">
    <source>
        <dbReference type="EMBL" id="KAF4381450.1"/>
    </source>
</evidence>